<dbReference type="AlphaFoldDB" id="A0A2G5VFT7"/>
<dbReference type="EMBL" id="PDUG01000001">
    <property type="protein sequence ID" value="PIC50638.1"/>
    <property type="molecule type" value="Genomic_DNA"/>
</dbReference>
<dbReference type="OrthoDB" id="5864464at2759"/>
<evidence type="ECO:0000313" key="2">
    <source>
        <dbReference type="EMBL" id="PIC50638.1"/>
    </source>
</evidence>
<keyword evidence="1" id="KW-0472">Membrane</keyword>
<keyword evidence="1" id="KW-1133">Transmembrane helix</keyword>
<keyword evidence="1" id="KW-0812">Transmembrane</keyword>
<organism evidence="2 3">
    <name type="scientific">Caenorhabditis nigoni</name>
    <dbReference type="NCBI Taxonomy" id="1611254"/>
    <lineage>
        <taxon>Eukaryota</taxon>
        <taxon>Metazoa</taxon>
        <taxon>Ecdysozoa</taxon>
        <taxon>Nematoda</taxon>
        <taxon>Chromadorea</taxon>
        <taxon>Rhabditida</taxon>
        <taxon>Rhabditina</taxon>
        <taxon>Rhabditomorpha</taxon>
        <taxon>Rhabditoidea</taxon>
        <taxon>Rhabditidae</taxon>
        <taxon>Peloderinae</taxon>
        <taxon>Caenorhabditis</taxon>
    </lineage>
</organism>
<protein>
    <submittedName>
        <fullName evidence="2">Uncharacterized protein</fullName>
    </submittedName>
</protein>
<proteinExistence type="predicted"/>
<accession>A0A2G5VFT7</accession>
<keyword evidence="3" id="KW-1185">Reference proteome</keyword>
<feature type="transmembrane region" description="Helical" evidence="1">
    <location>
        <begin position="75"/>
        <end position="98"/>
    </location>
</feature>
<name>A0A2G5VFT7_9PELO</name>
<reference evidence="3" key="1">
    <citation type="submission" date="2017-10" db="EMBL/GenBank/DDBJ databases">
        <title>Rapid genome shrinkage in a self-fertile nematode reveals novel sperm competition proteins.</title>
        <authorList>
            <person name="Yin D."/>
            <person name="Schwarz E.M."/>
            <person name="Thomas C.G."/>
            <person name="Felde R.L."/>
            <person name="Korf I.F."/>
            <person name="Cutter A.D."/>
            <person name="Schartner C.M."/>
            <person name="Ralston E.J."/>
            <person name="Meyer B.J."/>
            <person name="Haag E.S."/>
        </authorList>
    </citation>
    <scope>NUCLEOTIDE SEQUENCE [LARGE SCALE GENOMIC DNA]</scope>
    <source>
        <strain evidence="3">JU1422</strain>
    </source>
</reference>
<dbReference type="Proteomes" id="UP000230233">
    <property type="component" value="Chromosome I"/>
</dbReference>
<comment type="caution">
    <text evidence="2">The sequence shown here is derived from an EMBL/GenBank/DDBJ whole genome shotgun (WGS) entry which is preliminary data.</text>
</comment>
<evidence type="ECO:0000256" key="1">
    <source>
        <dbReference type="SAM" id="Phobius"/>
    </source>
</evidence>
<evidence type="ECO:0000313" key="3">
    <source>
        <dbReference type="Proteomes" id="UP000230233"/>
    </source>
</evidence>
<gene>
    <name evidence="2" type="primary">Cni-C17E4.4</name>
    <name evidence="2" type="synonym">Cnig_chr_I.g1462</name>
    <name evidence="2" type="ORF">B9Z55_001462</name>
</gene>
<sequence>MVHPSVPSPALLLNTSVSLKRRTTSVLTMNDGLMNTAFFEPDDDFQAEIEHTNPPPNKPDQWESALKYLSENHPIAFRCLPCVMEIIFILFATLFVAATGAADSVNKLAGYIYYLLFCYMF</sequence>